<organism evidence="8 9">
    <name type="scientific">Saprolegnia parasitica (strain CBS 223.65)</name>
    <dbReference type="NCBI Taxonomy" id="695850"/>
    <lineage>
        <taxon>Eukaryota</taxon>
        <taxon>Sar</taxon>
        <taxon>Stramenopiles</taxon>
        <taxon>Oomycota</taxon>
        <taxon>Saprolegniomycetes</taxon>
        <taxon>Saprolegniales</taxon>
        <taxon>Saprolegniaceae</taxon>
        <taxon>Saprolegnia</taxon>
    </lineage>
</organism>
<dbReference type="Proteomes" id="UP000030745">
    <property type="component" value="Unassembled WGS sequence"/>
</dbReference>
<dbReference type="InterPro" id="IPR013122">
    <property type="entry name" value="PKD1_2_channel"/>
</dbReference>
<reference evidence="8 9" key="1">
    <citation type="journal article" date="2013" name="PLoS Genet.">
        <title>Distinctive expansion of potential virulence genes in the genome of the oomycete fish pathogen Saprolegnia parasitica.</title>
        <authorList>
            <person name="Jiang R.H."/>
            <person name="de Bruijn I."/>
            <person name="Haas B.J."/>
            <person name="Belmonte R."/>
            <person name="Lobach L."/>
            <person name="Christie J."/>
            <person name="van den Ackerveken G."/>
            <person name="Bottin A."/>
            <person name="Bulone V."/>
            <person name="Diaz-Moreno S.M."/>
            <person name="Dumas B."/>
            <person name="Fan L."/>
            <person name="Gaulin E."/>
            <person name="Govers F."/>
            <person name="Grenville-Briggs L.J."/>
            <person name="Horner N.R."/>
            <person name="Levin J.Z."/>
            <person name="Mammella M."/>
            <person name="Meijer H.J."/>
            <person name="Morris P."/>
            <person name="Nusbaum C."/>
            <person name="Oome S."/>
            <person name="Phillips A.J."/>
            <person name="van Rooyen D."/>
            <person name="Rzeszutek E."/>
            <person name="Saraiva M."/>
            <person name="Secombes C.J."/>
            <person name="Seidl M.F."/>
            <person name="Snel B."/>
            <person name="Stassen J.H."/>
            <person name="Sykes S."/>
            <person name="Tripathy S."/>
            <person name="van den Berg H."/>
            <person name="Vega-Arreguin J.C."/>
            <person name="Wawra S."/>
            <person name="Young S.K."/>
            <person name="Zeng Q."/>
            <person name="Dieguez-Uribeondo J."/>
            <person name="Russ C."/>
            <person name="Tyler B.M."/>
            <person name="van West P."/>
        </authorList>
    </citation>
    <scope>NUCLEOTIDE SEQUENCE [LARGE SCALE GENOMIC DNA]</scope>
    <source>
        <strain evidence="8 9">CBS 223.65</strain>
    </source>
</reference>
<dbReference type="PANTHER" id="PTHR10582:SF2">
    <property type="entry name" value="INACTIVE"/>
    <property type="match status" value="1"/>
</dbReference>
<keyword evidence="4 6" id="KW-1133">Transmembrane helix</keyword>
<evidence type="ECO:0000313" key="8">
    <source>
        <dbReference type="EMBL" id="KDO17796.1"/>
    </source>
</evidence>
<feature type="transmembrane region" description="Helical" evidence="6">
    <location>
        <begin position="144"/>
        <end position="162"/>
    </location>
</feature>
<feature type="transmembrane region" description="Helical" evidence="6">
    <location>
        <begin position="324"/>
        <end position="342"/>
    </location>
</feature>
<evidence type="ECO:0000256" key="3">
    <source>
        <dbReference type="ARBA" id="ARBA00022737"/>
    </source>
</evidence>
<keyword evidence="2 6" id="KW-0812">Transmembrane</keyword>
<evidence type="ECO:0000256" key="5">
    <source>
        <dbReference type="ARBA" id="ARBA00023136"/>
    </source>
</evidence>
<dbReference type="OrthoDB" id="78158at2759"/>
<feature type="transmembrane region" description="Helical" evidence="6">
    <location>
        <begin position="286"/>
        <end position="303"/>
    </location>
</feature>
<evidence type="ECO:0000256" key="1">
    <source>
        <dbReference type="ARBA" id="ARBA00004141"/>
    </source>
</evidence>
<feature type="transmembrane region" description="Helical" evidence="6">
    <location>
        <begin position="403"/>
        <end position="423"/>
    </location>
</feature>
<protein>
    <recommendedName>
        <fullName evidence="7">Polycystin cation channel PKD1/PKD2 domain-containing protein</fullName>
    </recommendedName>
</protein>
<feature type="transmembrane region" description="Helical" evidence="6">
    <location>
        <begin position="443"/>
        <end position="464"/>
    </location>
</feature>
<evidence type="ECO:0000256" key="4">
    <source>
        <dbReference type="ARBA" id="ARBA00022989"/>
    </source>
</evidence>
<comment type="subcellular location">
    <subcellularLocation>
        <location evidence="1">Membrane</location>
        <topology evidence="1">Multi-pass membrane protein</topology>
    </subcellularLocation>
</comment>
<evidence type="ECO:0000256" key="2">
    <source>
        <dbReference type="ARBA" id="ARBA00022692"/>
    </source>
</evidence>
<evidence type="ECO:0000256" key="6">
    <source>
        <dbReference type="SAM" id="Phobius"/>
    </source>
</evidence>
<gene>
    <name evidence="8" type="ORF">SPRG_16641</name>
</gene>
<dbReference type="KEGG" id="spar:SPRG_16641"/>
<keyword evidence="3" id="KW-0677">Repeat</keyword>
<dbReference type="AlphaFoldDB" id="A0A067BU39"/>
<feature type="transmembrane region" description="Helical" evidence="6">
    <location>
        <begin position="516"/>
        <end position="538"/>
    </location>
</feature>
<dbReference type="VEuPathDB" id="FungiDB:SPRG_16641"/>
<evidence type="ECO:0000259" key="7">
    <source>
        <dbReference type="Pfam" id="PF08016"/>
    </source>
</evidence>
<dbReference type="GeneID" id="24138248"/>
<feature type="transmembrane region" description="Helical" evidence="6">
    <location>
        <begin position="362"/>
        <end position="382"/>
    </location>
</feature>
<feature type="transmembrane region" description="Helical" evidence="6">
    <location>
        <begin position="257"/>
        <end position="274"/>
    </location>
</feature>
<name>A0A067BU39_SAPPC</name>
<dbReference type="Pfam" id="PF08016">
    <property type="entry name" value="PKD_channel"/>
    <property type="match status" value="1"/>
</dbReference>
<proteinExistence type="predicted"/>
<dbReference type="GO" id="GO:0005216">
    <property type="term" value="F:monoatomic ion channel activity"/>
    <property type="evidence" value="ECO:0007669"/>
    <property type="project" value="InterPro"/>
</dbReference>
<evidence type="ECO:0000313" key="9">
    <source>
        <dbReference type="Proteomes" id="UP000030745"/>
    </source>
</evidence>
<feature type="domain" description="Polycystin cation channel PKD1/PKD2" evidence="7">
    <location>
        <begin position="379"/>
        <end position="541"/>
    </location>
</feature>
<feature type="transmembrane region" description="Helical" evidence="6">
    <location>
        <begin position="194"/>
        <end position="211"/>
    </location>
</feature>
<dbReference type="GO" id="GO:0098703">
    <property type="term" value="P:calcium ion import across plasma membrane"/>
    <property type="evidence" value="ECO:0007669"/>
    <property type="project" value="TreeGrafter"/>
</dbReference>
<keyword evidence="9" id="KW-1185">Reference proteome</keyword>
<sequence>MSPLEYAEKFKHVNCAALVRNEANYRVKDPSNAFVTSLHAELTVADGADFDERLFRQAVENDPAAAAKYLDQFVSSGRYDYAFTQLDAICGRKNVKSSALYSVLNDSIVDDGGAKHDLLQHVVLQRVLDVKWELFGARKYYQQLLLYILMVGAVLTTVTFDFRLRAAVVASRAVEESDGVERARKLIDSFPAQLTLWLIALVFAFFAFVHLRHLKPRKFTKLTRWMYDGKYVFDPAFAIPEAAVYKAQAKAWLFRRTLLWTILVATPIVVVYALERRAGNNMGDLVLAATAFLGYWLLAFYFLHLEVKELLGEDPWLVQRRANANLIGKLFWSIVIVLYVPVTPFLVSYRKYYASSTNKLQVLTYLCMLGPFFWLQLSQILISVVNSGDQEWQFEMYAWTHEAYVCLGACIILSLWMLSLQFLEVNKTAGYLLPIVKDVMGDVWDFLIFYGVFQCGLTCAYYFIFQQKSDAYKTLWASFRATYFVMYGENGVGDFNAKDDTTKDHLLQGPIMHFGFILRMFHCAVMVVLLLNLLLAMMNKTVDRNWAKLQSRALASYARCVLRLETMLGHTEAAREMRLQILTPAGPVLNPIFEEHISKRQLTMSIAKDDTDEDTRRDGLLTKVHDLSIQNAQLETQIAGTTQRLDSQLHDVLAAIQRAAK</sequence>
<dbReference type="EMBL" id="KK583565">
    <property type="protein sequence ID" value="KDO17796.1"/>
    <property type="molecule type" value="Genomic_DNA"/>
</dbReference>
<keyword evidence="5 6" id="KW-0472">Membrane</keyword>
<dbReference type="InterPro" id="IPR024862">
    <property type="entry name" value="TRPV"/>
</dbReference>
<dbReference type="GO" id="GO:0005886">
    <property type="term" value="C:plasma membrane"/>
    <property type="evidence" value="ECO:0007669"/>
    <property type="project" value="TreeGrafter"/>
</dbReference>
<dbReference type="PANTHER" id="PTHR10582">
    <property type="entry name" value="TRANSIENT RECEPTOR POTENTIAL ION CHANNEL PROTEIN"/>
    <property type="match status" value="1"/>
</dbReference>
<accession>A0A067BU39</accession>
<dbReference type="RefSeq" id="XP_012211495.1">
    <property type="nucleotide sequence ID" value="XM_012356105.1"/>
</dbReference>